<dbReference type="RefSeq" id="WP_141319330.1">
    <property type="nucleotide sequence ID" value="NZ_BJLP01000013.1"/>
</dbReference>
<protein>
    <submittedName>
        <fullName evidence="1">Uncharacterized protein</fullName>
    </submittedName>
</protein>
<name>A0A4Y3K7W1_CELUD</name>
<evidence type="ECO:0000313" key="2">
    <source>
        <dbReference type="Proteomes" id="UP000315842"/>
    </source>
</evidence>
<sequence>MAGRTTRVEPWDGWVASRPACHLRAPAAPGVLLDAFVRAARGARLRVAVGAAGARAARGVRLGGLAAEVLQLPVAHLWARLEVRADERAVVDEPQLRELRVVCVAGEREPGSATSVARLLDDAVARVERSGVAVDVLPWAAALDGAT</sequence>
<reference evidence="1 2" key="1">
    <citation type="submission" date="2019-06" db="EMBL/GenBank/DDBJ databases">
        <title>Whole genome shotgun sequence of Cellulomonas uda NBRC 3747.</title>
        <authorList>
            <person name="Hosoyama A."/>
            <person name="Uohara A."/>
            <person name="Ohji S."/>
            <person name="Ichikawa N."/>
        </authorList>
    </citation>
    <scope>NUCLEOTIDE SEQUENCE [LARGE SCALE GENOMIC DNA]</scope>
    <source>
        <strain evidence="1 2">NBRC 3747</strain>
    </source>
</reference>
<dbReference type="AlphaFoldDB" id="A0A4Y3K7W1"/>
<comment type="caution">
    <text evidence="1">The sequence shown here is derived from an EMBL/GenBank/DDBJ whole genome shotgun (WGS) entry which is preliminary data.</text>
</comment>
<dbReference type="Proteomes" id="UP000315842">
    <property type="component" value="Unassembled WGS sequence"/>
</dbReference>
<organism evidence="1 2">
    <name type="scientific">Cellulomonas uda</name>
    <dbReference type="NCBI Taxonomy" id="1714"/>
    <lineage>
        <taxon>Bacteria</taxon>
        <taxon>Bacillati</taxon>
        <taxon>Actinomycetota</taxon>
        <taxon>Actinomycetes</taxon>
        <taxon>Micrococcales</taxon>
        <taxon>Cellulomonadaceae</taxon>
        <taxon>Cellulomonas</taxon>
    </lineage>
</organism>
<dbReference type="EMBL" id="BJLP01000013">
    <property type="protein sequence ID" value="GEA80611.1"/>
    <property type="molecule type" value="Genomic_DNA"/>
</dbReference>
<evidence type="ECO:0000313" key="1">
    <source>
        <dbReference type="EMBL" id="GEA80611.1"/>
    </source>
</evidence>
<keyword evidence="2" id="KW-1185">Reference proteome</keyword>
<proteinExistence type="predicted"/>
<accession>A0A4Y3K7W1</accession>
<gene>
    <name evidence="1" type="ORF">CUD01_10550</name>
</gene>